<name>A0A1I6UMR5_9SPHI</name>
<evidence type="ECO:0000256" key="4">
    <source>
        <dbReference type="ARBA" id="ARBA00022475"/>
    </source>
</evidence>
<evidence type="ECO:0000259" key="11">
    <source>
        <dbReference type="PROSITE" id="PS52015"/>
    </source>
</evidence>
<dbReference type="PANTHER" id="PTHR33446">
    <property type="entry name" value="PROTEIN TONB-RELATED"/>
    <property type="match status" value="1"/>
</dbReference>
<evidence type="ECO:0000313" key="12">
    <source>
        <dbReference type="EMBL" id="SFT02713.1"/>
    </source>
</evidence>
<organism evidence="12 13">
    <name type="scientific">Sphingobacterium wenxiniae</name>
    <dbReference type="NCBI Taxonomy" id="683125"/>
    <lineage>
        <taxon>Bacteria</taxon>
        <taxon>Pseudomonadati</taxon>
        <taxon>Bacteroidota</taxon>
        <taxon>Sphingobacteriia</taxon>
        <taxon>Sphingobacteriales</taxon>
        <taxon>Sphingobacteriaceae</taxon>
        <taxon>Sphingobacterium</taxon>
    </lineage>
</organism>
<dbReference type="GO" id="GO:0015031">
    <property type="term" value="P:protein transport"/>
    <property type="evidence" value="ECO:0007669"/>
    <property type="project" value="UniProtKB-KW"/>
</dbReference>
<gene>
    <name evidence="12" type="ORF">SAMN05660206_109116</name>
</gene>
<sequence length="323" mass="36745">MMKNLFISFALLLLSQHAFSQIQFTTFYTKDGKQTQKQEEAHYYRIFLYPVEEGQKPVVEEYYISTNELKLKGTYKDTDARQFVGEKYEMYENGNVLSREKYSDDGLLIDTAYQFYESGILHTAFYYPSSLDTEGKLKIDSPLFLVHCDSTGAITLKNGNGYAELSNTHAREYGNYVNHKREGEWGGWFLDDKYTFTENYQDGKLISGISTDEDGIKTPYDSTTFEVSPEYPKGINTFRRTVLNNYKYPKEAIAANVSGKVILTFVIDKDGKMRDIVIQKDLGHGTGRAAIDALRGSGKWSPGIIRGVPVRVSYTLPISLSIH</sequence>
<keyword evidence="6" id="KW-0812">Transmembrane</keyword>
<dbReference type="PROSITE" id="PS52015">
    <property type="entry name" value="TONB_CTD"/>
    <property type="match status" value="1"/>
</dbReference>
<dbReference type="GO" id="GO:0098797">
    <property type="term" value="C:plasma membrane protein complex"/>
    <property type="evidence" value="ECO:0007669"/>
    <property type="project" value="TreeGrafter"/>
</dbReference>
<dbReference type="InterPro" id="IPR006260">
    <property type="entry name" value="TonB/TolA_C"/>
</dbReference>
<keyword evidence="5" id="KW-0997">Cell inner membrane</keyword>
<comment type="similarity">
    <text evidence="2">Belongs to the TonB family.</text>
</comment>
<feature type="domain" description="TonB C-terminal" evidence="11">
    <location>
        <begin position="233"/>
        <end position="323"/>
    </location>
</feature>
<feature type="chain" id="PRO_5011774212" evidence="10">
    <location>
        <begin position="21"/>
        <end position="323"/>
    </location>
</feature>
<evidence type="ECO:0000256" key="1">
    <source>
        <dbReference type="ARBA" id="ARBA00004383"/>
    </source>
</evidence>
<evidence type="ECO:0000256" key="5">
    <source>
        <dbReference type="ARBA" id="ARBA00022519"/>
    </source>
</evidence>
<keyword evidence="13" id="KW-1185">Reference proteome</keyword>
<dbReference type="NCBIfam" id="TIGR01352">
    <property type="entry name" value="tonB_Cterm"/>
    <property type="match status" value="1"/>
</dbReference>
<accession>A0A1I6UMR5</accession>
<comment type="subcellular location">
    <subcellularLocation>
        <location evidence="1">Cell inner membrane</location>
        <topology evidence="1">Single-pass membrane protein</topology>
        <orientation evidence="1">Periplasmic side</orientation>
    </subcellularLocation>
</comment>
<protein>
    <submittedName>
        <fullName evidence="12">TonB family C-terminal domain-containing protein</fullName>
    </submittedName>
</protein>
<dbReference type="GO" id="GO:0055085">
    <property type="term" value="P:transmembrane transport"/>
    <property type="evidence" value="ECO:0007669"/>
    <property type="project" value="InterPro"/>
</dbReference>
<keyword evidence="8" id="KW-1133">Transmembrane helix</keyword>
<evidence type="ECO:0000313" key="13">
    <source>
        <dbReference type="Proteomes" id="UP000198785"/>
    </source>
</evidence>
<dbReference type="AlphaFoldDB" id="A0A1I6UMR5"/>
<evidence type="ECO:0000256" key="7">
    <source>
        <dbReference type="ARBA" id="ARBA00022927"/>
    </source>
</evidence>
<dbReference type="InterPro" id="IPR037682">
    <property type="entry name" value="TonB_C"/>
</dbReference>
<evidence type="ECO:0000256" key="2">
    <source>
        <dbReference type="ARBA" id="ARBA00006555"/>
    </source>
</evidence>
<dbReference type="EMBL" id="FOZZ01000009">
    <property type="protein sequence ID" value="SFT02713.1"/>
    <property type="molecule type" value="Genomic_DNA"/>
</dbReference>
<dbReference type="SUPFAM" id="SSF74653">
    <property type="entry name" value="TolA/TonB C-terminal domain"/>
    <property type="match status" value="1"/>
</dbReference>
<reference evidence="12 13" key="1">
    <citation type="submission" date="2016-10" db="EMBL/GenBank/DDBJ databases">
        <authorList>
            <person name="de Groot N.N."/>
        </authorList>
    </citation>
    <scope>NUCLEOTIDE SEQUENCE [LARGE SCALE GENOMIC DNA]</scope>
    <source>
        <strain evidence="12 13">DSM 22789</strain>
    </source>
</reference>
<keyword evidence="3" id="KW-0813">Transport</keyword>
<evidence type="ECO:0000256" key="6">
    <source>
        <dbReference type="ARBA" id="ARBA00022692"/>
    </source>
</evidence>
<keyword evidence="4" id="KW-1003">Cell membrane</keyword>
<dbReference type="InterPro" id="IPR051045">
    <property type="entry name" value="TonB-dependent_transducer"/>
</dbReference>
<dbReference type="GO" id="GO:0031992">
    <property type="term" value="F:energy transducer activity"/>
    <property type="evidence" value="ECO:0007669"/>
    <property type="project" value="TreeGrafter"/>
</dbReference>
<dbReference type="Proteomes" id="UP000198785">
    <property type="component" value="Unassembled WGS sequence"/>
</dbReference>
<evidence type="ECO:0000256" key="3">
    <source>
        <dbReference type="ARBA" id="ARBA00022448"/>
    </source>
</evidence>
<keyword evidence="9" id="KW-0472">Membrane</keyword>
<dbReference type="STRING" id="683125.SAMN05660206_109116"/>
<dbReference type="OrthoDB" id="649093at2"/>
<feature type="signal peptide" evidence="10">
    <location>
        <begin position="1"/>
        <end position="20"/>
    </location>
</feature>
<keyword evidence="7" id="KW-0653">Protein transport</keyword>
<evidence type="ECO:0000256" key="9">
    <source>
        <dbReference type="ARBA" id="ARBA00023136"/>
    </source>
</evidence>
<evidence type="ECO:0000256" key="8">
    <source>
        <dbReference type="ARBA" id="ARBA00022989"/>
    </source>
</evidence>
<keyword evidence="10" id="KW-0732">Signal</keyword>
<proteinExistence type="inferred from homology"/>
<dbReference type="Pfam" id="PF03544">
    <property type="entry name" value="TonB_C"/>
    <property type="match status" value="1"/>
</dbReference>
<dbReference type="RefSeq" id="WP_093366550.1">
    <property type="nucleotide sequence ID" value="NZ_FOZZ01000009.1"/>
</dbReference>
<evidence type="ECO:0000256" key="10">
    <source>
        <dbReference type="SAM" id="SignalP"/>
    </source>
</evidence>
<dbReference type="PANTHER" id="PTHR33446:SF2">
    <property type="entry name" value="PROTEIN TONB"/>
    <property type="match status" value="1"/>
</dbReference>
<dbReference type="Gene3D" id="3.30.1150.10">
    <property type="match status" value="1"/>
</dbReference>